<name>A0A2N3RDX1_9XANT</name>
<dbReference type="EMBL" id="PHKW01000019">
    <property type="protein sequence ID" value="PKV14928.1"/>
    <property type="molecule type" value="Genomic_DNA"/>
</dbReference>
<protein>
    <submittedName>
        <fullName evidence="1">Uncharacterized protein</fullName>
    </submittedName>
</protein>
<accession>A0A2N3RDX1</accession>
<dbReference type="EMBL" id="PHKV01000019">
    <property type="protein sequence ID" value="PKV10691.1"/>
    <property type="molecule type" value="Genomic_DNA"/>
</dbReference>
<sequence length="69" mass="7873">MPSTSQTQRCRFAPLSRCVDGFDHGAQPIGIQMRTRVQVVEHFLGTQRYIQAFNRLRGDRPIPVHIALP</sequence>
<evidence type="ECO:0000313" key="2">
    <source>
        <dbReference type="EMBL" id="PKV14928.1"/>
    </source>
</evidence>
<organism evidence="1 3">
    <name type="scientific">Xanthomonas prunicola</name>
    <dbReference type="NCBI Taxonomy" id="2053930"/>
    <lineage>
        <taxon>Bacteria</taxon>
        <taxon>Pseudomonadati</taxon>
        <taxon>Pseudomonadota</taxon>
        <taxon>Gammaproteobacteria</taxon>
        <taxon>Lysobacterales</taxon>
        <taxon>Lysobacteraceae</taxon>
        <taxon>Xanthomonas</taxon>
    </lineage>
</organism>
<dbReference type="AlphaFoldDB" id="A0A2N3RDX1"/>
<evidence type="ECO:0000313" key="4">
    <source>
        <dbReference type="Proteomes" id="UP000233748"/>
    </source>
</evidence>
<proteinExistence type="predicted"/>
<dbReference type="Proteomes" id="UP000233720">
    <property type="component" value="Unassembled WGS sequence"/>
</dbReference>
<evidence type="ECO:0000313" key="1">
    <source>
        <dbReference type="EMBL" id="PKV10691.1"/>
    </source>
</evidence>
<reference evidence="3 4" key="1">
    <citation type="submission" date="2017-11" db="EMBL/GenBank/DDBJ databases">
        <title>Xanthomonas prunicola sp. nov., a novel pathogen that affects nectarine (Prunus persica var. nectarine) trees.</title>
        <authorList>
            <person name="Lopez M."/>
            <person name="Lopez-Soriano P."/>
            <person name="Garita-Cambronero J."/>
            <person name="Beltran C."/>
            <person name="Taghouti G."/>
            <person name="Portier P."/>
            <person name="Cubero J."/>
            <person name="Fischer-Le Saux M."/>
            <person name="Marco-Noales E."/>
        </authorList>
    </citation>
    <scope>NUCLEOTIDE SEQUENCE [LARGE SCALE GENOMIC DNA]</scope>
    <source>
        <strain evidence="1 3">CFBP8353</strain>
        <strain evidence="2 4">CFBP8354</strain>
    </source>
</reference>
<keyword evidence="4" id="KW-1185">Reference proteome</keyword>
<comment type="caution">
    <text evidence="1">The sequence shown here is derived from an EMBL/GenBank/DDBJ whole genome shotgun (WGS) entry which is preliminary data.</text>
</comment>
<dbReference type="Proteomes" id="UP000233748">
    <property type="component" value="Unassembled WGS sequence"/>
</dbReference>
<evidence type="ECO:0000313" key="3">
    <source>
        <dbReference type="Proteomes" id="UP000233720"/>
    </source>
</evidence>
<gene>
    <name evidence="1" type="ORF">XpruCFBP8353_22050</name>
    <name evidence="2" type="ORF">XpruCFBP8354_22310</name>
</gene>